<keyword evidence="1" id="KW-0430">Lectin</keyword>
<organism evidence="1 2">
    <name type="scientific">Flagellimonas pacifica</name>
    <dbReference type="NCBI Taxonomy" id="1247520"/>
    <lineage>
        <taxon>Bacteria</taxon>
        <taxon>Pseudomonadati</taxon>
        <taxon>Bacteroidota</taxon>
        <taxon>Flavobacteriia</taxon>
        <taxon>Flavobacteriales</taxon>
        <taxon>Flavobacteriaceae</taxon>
        <taxon>Flagellimonas</taxon>
    </lineage>
</organism>
<dbReference type="Gene3D" id="2.60.120.200">
    <property type="match status" value="1"/>
</dbReference>
<dbReference type="EMBL" id="OBEH01000002">
    <property type="protein sequence ID" value="SNY99572.1"/>
    <property type="molecule type" value="Genomic_DNA"/>
</dbReference>
<dbReference type="Proteomes" id="UP000219048">
    <property type="component" value="Unassembled WGS sequence"/>
</dbReference>
<sequence length="259" mass="29061">MRQLLIMLLATCLLACTSKNNEPQPTVFWDFSTNNSLESTGKASYKLIKGNDLVSFKKDETTDYLNIEEGGYLYIPRKDCPALNFHGENSKFTIVAKINRREKSYEQCEAIAGMWNETRKKRQYYLFLNLLQKESGDQVCGHISDVGGPTPGHKWARDASIGQTSIAYGEWVTVAFSFDGQYAKSYLNGKLDVREGLNPYKFEHQLFDGGEDGSDFTVGAVDRLGEIGNFFVGGIAKLAVYDKALSEDEIAEMTKELNH</sequence>
<dbReference type="SUPFAM" id="SSF49899">
    <property type="entry name" value="Concanavalin A-like lectins/glucanases"/>
    <property type="match status" value="1"/>
</dbReference>
<dbReference type="AlphaFoldDB" id="A0A285MQW4"/>
<evidence type="ECO:0000313" key="1">
    <source>
        <dbReference type="EMBL" id="SNY99572.1"/>
    </source>
</evidence>
<name>A0A285MQW4_9FLAO</name>
<proteinExistence type="predicted"/>
<dbReference type="InterPro" id="IPR013320">
    <property type="entry name" value="ConA-like_dom_sf"/>
</dbReference>
<dbReference type="GO" id="GO:0030246">
    <property type="term" value="F:carbohydrate binding"/>
    <property type="evidence" value="ECO:0007669"/>
    <property type="project" value="UniProtKB-KW"/>
</dbReference>
<dbReference type="GO" id="GO:0004553">
    <property type="term" value="F:hydrolase activity, hydrolyzing O-glycosyl compounds"/>
    <property type="evidence" value="ECO:0007669"/>
    <property type="project" value="UniProtKB-ARBA"/>
</dbReference>
<accession>A0A285MQW4</accession>
<protein>
    <submittedName>
        <fullName evidence="1">Concanavalin A-like lectin/glucanases superfamily protein</fullName>
    </submittedName>
</protein>
<evidence type="ECO:0000313" key="2">
    <source>
        <dbReference type="Proteomes" id="UP000219048"/>
    </source>
</evidence>
<dbReference type="Pfam" id="PF13385">
    <property type="entry name" value="Laminin_G_3"/>
    <property type="match status" value="1"/>
</dbReference>
<gene>
    <name evidence="1" type="ORF">SAMN06265377_1383</name>
</gene>
<keyword evidence="2" id="KW-1185">Reference proteome</keyword>
<dbReference type="GO" id="GO:0005975">
    <property type="term" value="P:carbohydrate metabolic process"/>
    <property type="evidence" value="ECO:0007669"/>
    <property type="project" value="UniProtKB-ARBA"/>
</dbReference>
<dbReference type="RefSeq" id="WP_207763835.1">
    <property type="nucleotide sequence ID" value="NZ_OBEH01000002.1"/>
</dbReference>
<reference evidence="2" key="1">
    <citation type="submission" date="2017-09" db="EMBL/GenBank/DDBJ databases">
        <authorList>
            <person name="Varghese N."/>
            <person name="Submissions S."/>
        </authorList>
    </citation>
    <scope>NUCLEOTIDE SEQUENCE [LARGE SCALE GENOMIC DNA]</scope>
    <source>
        <strain evidence="2">DSM 25885</strain>
    </source>
</reference>